<reference evidence="2 3" key="1">
    <citation type="submission" date="2024-01" db="EMBL/GenBank/DDBJ databases">
        <authorList>
            <person name="Waweru B."/>
        </authorList>
    </citation>
    <scope>NUCLEOTIDE SEQUENCE [LARGE SCALE GENOMIC DNA]</scope>
</reference>
<organism evidence="2 3">
    <name type="scientific">Dovyalis caffra</name>
    <dbReference type="NCBI Taxonomy" id="77055"/>
    <lineage>
        <taxon>Eukaryota</taxon>
        <taxon>Viridiplantae</taxon>
        <taxon>Streptophyta</taxon>
        <taxon>Embryophyta</taxon>
        <taxon>Tracheophyta</taxon>
        <taxon>Spermatophyta</taxon>
        <taxon>Magnoliopsida</taxon>
        <taxon>eudicotyledons</taxon>
        <taxon>Gunneridae</taxon>
        <taxon>Pentapetalae</taxon>
        <taxon>rosids</taxon>
        <taxon>fabids</taxon>
        <taxon>Malpighiales</taxon>
        <taxon>Salicaceae</taxon>
        <taxon>Flacourtieae</taxon>
        <taxon>Dovyalis</taxon>
    </lineage>
</organism>
<gene>
    <name evidence="2" type="ORF">DCAF_LOCUS17438</name>
</gene>
<feature type="region of interest" description="Disordered" evidence="1">
    <location>
        <begin position="1"/>
        <end position="26"/>
    </location>
</feature>
<feature type="compositionally biased region" description="Polar residues" evidence="1">
    <location>
        <begin position="177"/>
        <end position="188"/>
    </location>
</feature>
<proteinExistence type="predicted"/>
<feature type="compositionally biased region" description="Basic residues" evidence="1">
    <location>
        <begin position="14"/>
        <end position="24"/>
    </location>
</feature>
<dbReference type="EMBL" id="CAWUPB010001160">
    <property type="protein sequence ID" value="CAK7343686.1"/>
    <property type="molecule type" value="Genomic_DNA"/>
</dbReference>
<dbReference type="PANTHER" id="PTHR37256:SF3">
    <property type="entry name" value="FORMIN-F-LIKE"/>
    <property type="match status" value="1"/>
</dbReference>
<comment type="caution">
    <text evidence="2">The sequence shown here is derived from an EMBL/GenBank/DDBJ whole genome shotgun (WGS) entry which is preliminary data.</text>
</comment>
<evidence type="ECO:0000313" key="2">
    <source>
        <dbReference type="EMBL" id="CAK7343686.1"/>
    </source>
</evidence>
<protein>
    <submittedName>
        <fullName evidence="2">Uncharacterized protein</fullName>
    </submittedName>
</protein>
<evidence type="ECO:0000313" key="3">
    <source>
        <dbReference type="Proteomes" id="UP001314170"/>
    </source>
</evidence>
<accession>A0AAV1S070</accession>
<dbReference type="AlphaFoldDB" id="A0AAV1S070"/>
<keyword evidence="3" id="KW-1185">Reference proteome</keyword>
<evidence type="ECO:0000256" key="1">
    <source>
        <dbReference type="SAM" id="MobiDB-lite"/>
    </source>
</evidence>
<dbReference type="PANTHER" id="PTHR37256">
    <property type="entry name" value="E1A-BINDING PROTEIN P400-LIKE"/>
    <property type="match status" value="1"/>
</dbReference>
<dbReference type="Proteomes" id="UP001314170">
    <property type="component" value="Unassembled WGS sequence"/>
</dbReference>
<name>A0AAV1S070_9ROSI</name>
<feature type="region of interest" description="Disordered" evidence="1">
    <location>
        <begin position="175"/>
        <end position="205"/>
    </location>
</feature>
<sequence>MDIGSALESDYPRRPAKKRSHTRRGAQDCVINMAEARREIAHCLHLHRSSSSSSCVSKRDPTDFLGNNYGNPDINFKSFFASNSQYNCYSLMDTLPTPEPVWSTTTTTAVFTTPPPMETTEFEWGDNQAASYSWWLGFLKTLDGNSTTTTTPGVKDDTEMRDPRVFGQCEINVSGLGESSDQLSSSTDDWLMFPNNEDPGERQVP</sequence>